<keyword evidence="2" id="KW-1185">Reference proteome</keyword>
<gene>
    <name evidence="1" type="ORF">SNAT2548_LOCUS15636</name>
</gene>
<dbReference type="Proteomes" id="UP000604046">
    <property type="component" value="Unassembled WGS sequence"/>
</dbReference>
<comment type="caution">
    <text evidence="1">The sequence shown here is derived from an EMBL/GenBank/DDBJ whole genome shotgun (WGS) entry which is preliminary data.</text>
</comment>
<accession>A0A812NGY1</accession>
<reference evidence="1" key="1">
    <citation type="submission" date="2021-02" db="EMBL/GenBank/DDBJ databases">
        <authorList>
            <person name="Dougan E. K."/>
            <person name="Rhodes N."/>
            <person name="Thang M."/>
            <person name="Chan C."/>
        </authorList>
    </citation>
    <scope>NUCLEOTIDE SEQUENCE</scope>
</reference>
<proteinExistence type="predicted"/>
<dbReference type="AlphaFoldDB" id="A0A812NGY1"/>
<evidence type="ECO:0000313" key="2">
    <source>
        <dbReference type="Proteomes" id="UP000604046"/>
    </source>
</evidence>
<protein>
    <submittedName>
        <fullName evidence="1">Uncharacterized protein</fullName>
    </submittedName>
</protein>
<name>A0A812NGY1_9DINO</name>
<sequence>MSTQRFLAESHKQHGVKRAAAHGELSFITAIVPDGELTLVKEVSVDGAAWPSGLNSCPDNLDQRCIHLLHKELGEHDLALAETKFGKGLETTKGYRDGDIILYATALWFDDLSLLKKFLARPGYSALLDRFLASIKQG</sequence>
<evidence type="ECO:0000313" key="1">
    <source>
        <dbReference type="EMBL" id="CAE7296979.1"/>
    </source>
</evidence>
<dbReference type="EMBL" id="CAJNDS010002024">
    <property type="protein sequence ID" value="CAE7296979.1"/>
    <property type="molecule type" value="Genomic_DNA"/>
</dbReference>
<organism evidence="1 2">
    <name type="scientific">Symbiodinium natans</name>
    <dbReference type="NCBI Taxonomy" id="878477"/>
    <lineage>
        <taxon>Eukaryota</taxon>
        <taxon>Sar</taxon>
        <taxon>Alveolata</taxon>
        <taxon>Dinophyceae</taxon>
        <taxon>Suessiales</taxon>
        <taxon>Symbiodiniaceae</taxon>
        <taxon>Symbiodinium</taxon>
    </lineage>
</organism>